<keyword evidence="10 13" id="KW-0472">Membrane</keyword>
<keyword evidence="7 13" id="KW-0812">Transmembrane</keyword>
<feature type="compositionally biased region" description="Basic residues" evidence="12">
    <location>
        <begin position="8"/>
        <end position="21"/>
    </location>
</feature>
<dbReference type="InterPro" id="IPR036878">
    <property type="entry name" value="Glu_permease_IIB"/>
</dbReference>
<feature type="active site" description="Phosphocysteine intermediate; for EIIB activity" evidence="11">
    <location>
        <position position="524"/>
    </location>
</feature>
<dbReference type="Proteomes" id="UP000291072">
    <property type="component" value="Unassembled WGS sequence"/>
</dbReference>
<feature type="transmembrane region" description="Helical" evidence="13">
    <location>
        <begin position="179"/>
        <end position="199"/>
    </location>
</feature>
<protein>
    <submittedName>
        <fullName evidence="16">PTS glucose transporter subunit IIABC</fullName>
    </submittedName>
</protein>
<dbReference type="PROSITE" id="PS51103">
    <property type="entry name" value="PTS_EIIC_TYPE_1"/>
    <property type="match status" value="1"/>
</dbReference>
<dbReference type="EMBL" id="PSZP01000006">
    <property type="protein sequence ID" value="TCG11505.1"/>
    <property type="molecule type" value="Genomic_DNA"/>
</dbReference>
<dbReference type="GO" id="GO:0015764">
    <property type="term" value="P:N-acetylglucosamine transport"/>
    <property type="evidence" value="ECO:0007669"/>
    <property type="project" value="TreeGrafter"/>
</dbReference>
<accession>A0A4R0XRK4</accession>
<dbReference type="GO" id="GO:0005886">
    <property type="term" value="C:plasma membrane"/>
    <property type="evidence" value="ECO:0007669"/>
    <property type="project" value="UniProtKB-SubCell"/>
</dbReference>
<evidence type="ECO:0000256" key="4">
    <source>
        <dbReference type="ARBA" id="ARBA00022597"/>
    </source>
</evidence>
<dbReference type="PROSITE" id="PS51098">
    <property type="entry name" value="PTS_EIIB_TYPE_1"/>
    <property type="match status" value="1"/>
</dbReference>
<feature type="region of interest" description="Disordered" evidence="12">
    <location>
        <begin position="1"/>
        <end position="21"/>
    </location>
</feature>
<dbReference type="GO" id="GO:0008982">
    <property type="term" value="F:protein-N(PI)-phosphohistidine-sugar phosphotransferase activity"/>
    <property type="evidence" value="ECO:0007669"/>
    <property type="project" value="InterPro"/>
</dbReference>
<evidence type="ECO:0000256" key="7">
    <source>
        <dbReference type="ARBA" id="ARBA00022692"/>
    </source>
</evidence>
<dbReference type="Gene3D" id="3.30.1360.60">
    <property type="entry name" value="Glucose permease domain IIB"/>
    <property type="match status" value="1"/>
</dbReference>
<dbReference type="GO" id="GO:0090563">
    <property type="term" value="F:protein-phosphocysteine-sugar phosphotransferase activity"/>
    <property type="evidence" value="ECO:0007669"/>
    <property type="project" value="TreeGrafter"/>
</dbReference>
<keyword evidence="3" id="KW-1003">Cell membrane</keyword>
<evidence type="ECO:0000259" key="15">
    <source>
        <dbReference type="PROSITE" id="PS51103"/>
    </source>
</evidence>
<dbReference type="AlphaFoldDB" id="A0A4R0XRK4"/>
<evidence type="ECO:0000256" key="13">
    <source>
        <dbReference type="SAM" id="Phobius"/>
    </source>
</evidence>
<feature type="transmembrane region" description="Helical" evidence="13">
    <location>
        <begin position="73"/>
        <end position="98"/>
    </location>
</feature>
<feature type="domain" description="PTS EIIB type-1" evidence="14">
    <location>
        <begin position="502"/>
        <end position="578"/>
    </location>
</feature>
<proteinExistence type="predicted"/>
<feature type="transmembrane region" description="Helical" evidence="13">
    <location>
        <begin position="447"/>
        <end position="468"/>
    </location>
</feature>
<dbReference type="PROSITE" id="PS01035">
    <property type="entry name" value="PTS_EIIB_TYPE_1_CYS"/>
    <property type="match status" value="1"/>
</dbReference>
<evidence type="ECO:0000256" key="1">
    <source>
        <dbReference type="ARBA" id="ARBA00004651"/>
    </source>
</evidence>
<evidence type="ECO:0000259" key="14">
    <source>
        <dbReference type="PROSITE" id="PS51098"/>
    </source>
</evidence>
<dbReference type="PANTHER" id="PTHR30009:SF4">
    <property type="entry name" value="PTS SYSTEM N-ACETYLGLUCOSAMINE-SPECIFIC EIICBA COMPONENT"/>
    <property type="match status" value="1"/>
</dbReference>
<evidence type="ECO:0000313" key="17">
    <source>
        <dbReference type="Proteomes" id="UP000291072"/>
    </source>
</evidence>
<evidence type="ECO:0000256" key="2">
    <source>
        <dbReference type="ARBA" id="ARBA00022448"/>
    </source>
</evidence>
<keyword evidence="17" id="KW-1185">Reference proteome</keyword>
<dbReference type="CDD" id="cd00212">
    <property type="entry name" value="PTS_IIB_glc"/>
    <property type="match status" value="1"/>
</dbReference>
<evidence type="ECO:0000256" key="3">
    <source>
        <dbReference type="ARBA" id="ARBA00022475"/>
    </source>
</evidence>
<dbReference type="PANTHER" id="PTHR30009">
    <property type="entry name" value="CYTOCHROME C-TYPE SYNTHESIS PROTEIN AND PTS TRANSMEMBRANE COMPONENT"/>
    <property type="match status" value="1"/>
</dbReference>
<feature type="transmembrane region" description="Helical" evidence="13">
    <location>
        <begin position="360"/>
        <end position="381"/>
    </location>
</feature>
<keyword evidence="6" id="KW-0598">Phosphotransferase system</keyword>
<keyword evidence="8" id="KW-0418">Kinase</keyword>
<keyword evidence="2" id="KW-0813">Transport</keyword>
<dbReference type="Pfam" id="PF00367">
    <property type="entry name" value="PTS_EIIB"/>
    <property type="match status" value="1"/>
</dbReference>
<comment type="caution">
    <text evidence="16">The sequence shown here is derived from an EMBL/GenBank/DDBJ whole genome shotgun (WGS) entry which is preliminary data.</text>
</comment>
<dbReference type="InterPro" id="IPR003352">
    <property type="entry name" value="PTS_EIIC"/>
</dbReference>
<dbReference type="InterPro" id="IPR001996">
    <property type="entry name" value="PTS_IIB_1"/>
</dbReference>
<evidence type="ECO:0000256" key="10">
    <source>
        <dbReference type="ARBA" id="ARBA00023136"/>
    </source>
</evidence>
<feature type="transmembrane region" description="Helical" evidence="13">
    <location>
        <begin position="393"/>
        <end position="419"/>
    </location>
</feature>
<dbReference type="RefSeq" id="WP_131613282.1">
    <property type="nucleotide sequence ID" value="NZ_PSZP01000006.1"/>
</dbReference>
<feature type="transmembrane region" description="Helical" evidence="13">
    <location>
        <begin position="105"/>
        <end position="122"/>
    </location>
</feature>
<evidence type="ECO:0000256" key="6">
    <source>
        <dbReference type="ARBA" id="ARBA00022683"/>
    </source>
</evidence>
<dbReference type="SUPFAM" id="SSF55604">
    <property type="entry name" value="Glucose permease domain IIB"/>
    <property type="match status" value="1"/>
</dbReference>
<dbReference type="OrthoDB" id="9764327at2"/>
<evidence type="ECO:0000256" key="5">
    <source>
        <dbReference type="ARBA" id="ARBA00022679"/>
    </source>
</evidence>
<reference evidence="16 17" key="1">
    <citation type="submission" date="2018-02" db="EMBL/GenBank/DDBJ databases">
        <title>Mycoplasma marinum and Mycoplasma todarodis sp. nov., moderately halophilic and psychrotolerant mycoplasmas isolated from cephalopods.</title>
        <authorList>
            <person name="Viver T."/>
        </authorList>
    </citation>
    <scope>NUCLEOTIDE SEQUENCE [LARGE SCALE GENOMIC DNA]</scope>
    <source>
        <strain evidence="16 17">5H</strain>
    </source>
</reference>
<dbReference type="GO" id="GO:0009401">
    <property type="term" value="P:phosphoenolpyruvate-dependent sugar phosphotransferase system"/>
    <property type="evidence" value="ECO:0007669"/>
    <property type="project" value="UniProtKB-KW"/>
</dbReference>
<evidence type="ECO:0000256" key="11">
    <source>
        <dbReference type="PROSITE-ProRule" id="PRU00421"/>
    </source>
</evidence>
<evidence type="ECO:0000313" key="16">
    <source>
        <dbReference type="EMBL" id="TCG11505.1"/>
    </source>
</evidence>
<keyword evidence="5" id="KW-0808">Transferase</keyword>
<evidence type="ECO:0000256" key="8">
    <source>
        <dbReference type="ARBA" id="ARBA00022777"/>
    </source>
</evidence>
<feature type="transmembrane region" description="Helical" evidence="13">
    <location>
        <begin position="219"/>
        <end position="244"/>
    </location>
</feature>
<feature type="domain" description="PTS EIIC type-1" evidence="15">
    <location>
        <begin position="22"/>
        <end position="480"/>
    </location>
</feature>
<evidence type="ECO:0000256" key="12">
    <source>
        <dbReference type="SAM" id="MobiDB-lite"/>
    </source>
</evidence>
<dbReference type="InterPro" id="IPR018113">
    <property type="entry name" value="PTrfase_EIIB_Cys"/>
</dbReference>
<keyword evidence="4 16" id="KW-0762">Sugar transport</keyword>
<comment type="subcellular location">
    <subcellularLocation>
        <location evidence="1">Cell membrane</location>
        <topology evidence="1">Multi-pass membrane protein</topology>
    </subcellularLocation>
</comment>
<dbReference type="GO" id="GO:0016301">
    <property type="term" value="F:kinase activity"/>
    <property type="evidence" value="ECO:0007669"/>
    <property type="project" value="UniProtKB-KW"/>
</dbReference>
<gene>
    <name evidence="16" type="ORF">C4B25_01410</name>
</gene>
<organism evidence="16 17">
    <name type="scientific">Mycoplasma todarodis</name>
    <dbReference type="NCBI Taxonomy" id="1937191"/>
    <lineage>
        <taxon>Bacteria</taxon>
        <taxon>Bacillati</taxon>
        <taxon>Mycoplasmatota</taxon>
        <taxon>Mollicutes</taxon>
        <taxon>Mycoplasmataceae</taxon>
        <taxon>Mycoplasma</taxon>
    </lineage>
</organism>
<evidence type="ECO:0000256" key="9">
    <source>
        <dbReference type="ARBA" id="ARBA00022989"/>
    </source>
</evidence>
<feature type="transmembrane region" description="Helical" evidence="13">
    <location>
        <begin position="328"/>
        <end position="348"/>
    </location>
</feature>
<sequence length="578" mass="62398">MASIALNKNKKATKTKPQKRKGKVLPYLQRIGKSLLFPIAMLPFAAIMLRVGAEIPGDVSKGASQFSHIINMIMTAIGNAVFSNLHIIFAVGIAFGLSRDSRGEAAMVGLVVMILLMSLMASDGTFGKHDLVNVIYGKVDFGQTAIKDASGNVTYAKGFHTLFATTDSNGKIIHDSYDAILANNVLNGIFVGITVSVVYNKFNGIELPSVLGFFSGRRLIPVLGFIFGILAIIGWAIIFPWIGFVIFKFSDVLIDGASNRWSNAAIMGIYGFINRLLIPFGLHHIPNTLFWFTMGSFPDATGAQVHGDINIFINGVAKNNPAGTFQSGFFPIMMFGLPALAVAFWFNADGDVQKKRVASLLFGSAIVSFFTGITEPIEFSFMFMAPMLYGMHAILTGLFGFITGLFGIQLGFGFSAGLIDYALSIPKSMDIIRANKTGIDAVMANPAWLFLIGGAAAASYFFGATLLIRKFNVSAPGRGENKIADDNSEEQGPIAEGDTKYTKDAKAILEGVGGSKNIEQLEWCATRLRFTLKDASLINDAQVKKTMAMGTIKIGANGYQVIIGPKVEMMGEEIKKHM</sequence>
<dbReference type="InterPro" id="IPR050429">
    <property type="entry name" value="PTS_Glucose_EIICBA"/>
</dbReference>
<keyword evidence="9 13" id="KW-1133">Transmembrane helix</keyword>
<feature type="transmembrane region" description="Helical" evidence="13">
    <location>
        <begin position="35"/>
        <end position="53"/>
    </location>
</feature>
<dbReference type="InterPro" id="IPR013013">
    <property type="entry name" value="PTS_EIIC_1"/>
</dbReference>
<name>A0A4R0XRK4_9MOLU</name>
<dbReference type="Pfam" id="PF02378">
    <property type="entry name" value="PTS_EIIC"/>
    <property type="match status" value="1"/>
</dbReference>